<name>A0ABQ1JJQ2_9SPHN</name>
<protein>
    <recommendedName>
        <fullName evidence="3">Secreted protein</fullName>
    </recommendedName>
</protein>
<evidence type="ECO:0000313" key="2">
    <source>
        <dbReference type="Proteomes" id="UP000614261"/>
    </source>
</evidence>
<keyword evidence="2" id="KW-1185">Reference proteome</keyword>
<accession>A0ABQ1JJQ2</accession>
<sequence>MPEWCRTVGQNFPVPVLVLLSVHLVRVRLALAQSVLLQVAGRAAAVSGQYRSVQPTQVLAILQRATDPQTVAARPWRSG</sequence>
<evidence type="ECO:0000313" key="1">
    <source>
        <dbReference type="EMBL" id="GGB68068.1"/>
    </source>
</evidence>
<proteinExistence type="predicted"/>
<comment type="caution">
    <text evidence="1">The sequence shown here is derived from an EMBL/GenBank/DDBJ whole genome shotgun (WGS) entry which is preliminary data.</text>
</comment>
<organism evidence="1 2">
    <name type="scientific">Blastomonas aquatica</name>
    <dbReference type="NCBI Taxonomy" id="1510276"/>
    <lineage>
        <taxon>Bacteria</taxon>
        <taxon>Pseudomonadati</taxon>
        <taxon>Pseudomonadota</taxon>
        <taxon>Alphaproteobacteria</taxon>
        <taxon>Sphingomonadales</taxon>
        <taxon>Sphingomonadaceae</taxon>
        <taxon>Blastomonas</taxon>
    </lineage>
</organism>
<dbReference type="EMBL" id="BMGD01000004">
    <property type="protein sequence ID" value="GGB68068.1"/>
    <property type="molecule type" value="Genomic_DNA"/>
</dbReference>
<evidence type="ECO:0008006" key="3">
    <source>
        <dbReference type="Google" id="ProtNLM"/>
    </source>
</evidence>
<reference evidence="2" key="1">
    <citation type="journal article" date="2019" name="Int. J. Syst. Evol. Microbiol.">
        <title>The Global Catalogue of Microorganisms (GCM) 10K type strain sequencing project: providing services to taxonomists for standard genome sequencing and annotation.</title>
        <authorList>
            <consortium name="The Broad Institute Genomics Platform"/>
            <consortium name="The Broad Institute Genome Sequencing Center for Infectious Disease"/>
            <person name="Wu L."/>
            <person name="Ma J."/>
        </authorList>
    </citation>
    <scope>NUCLEOTIDE SEQUENCE [LARGE SCALE GENOMIC DNA]</scope>
    <source>
        <strain evidence="2">CGMCC 1.12851</strain>
    </source>
</reference>
<gene>
    <name evidence="1" type="ORF">GCM10010833_24070</name>
</gene>
<dbReference type="Proteomes" id="UP000614261">
    <property type="component" value="Unassembled WGS sequence"/>
</dbReference>